<proteinExistence type="predicted"/>
<dbReference type="AlphaFoldDB" id="A0A0F9CP72"/>
<dbReference type="EMBL" id="LAZR01045627">
    <property type="protein sequence ID" value="KKK98411.1"/>
    <property type="molecule type" value="Genomic_DNA"/>
</dbReference>
<reference evidence="1" key="1">
    <citation type="journal article" date="2015" name="Nature">
        <title>Complex archaea that bridge the gap between prokaryotes and eukaryotes.</title>
        <authorList>
            <person name="Spang A."/>
            <person name="Saw J.H."/>
            <person name="Jorgensen S.L."/>
            <person name="Zaremba-Niedzwiedzka K."/>
            <person name="Martijn J."/>
            <person name="Lind A.E."/>
            <person name="van Eijk R."/>
            <person name="Schleper C."/>
            <person name="Guy L."/>
            <person name="Ettema T.J."/>
        </authorList>
    </citation>
    <scope>NUCLEOTIDE SEQUENCE</scope>
</reference>
<accession>A0A0F9CP72</accession>
<feature type="non-terminal residue" evidence="1">
    <location>
        <position position="54"/>
    </location>
</feature>
<gene>
    <name evidence="1" type="ORF">LCGC14_2642970</name>
</gene>
<protein>
    <submittedName>
        <fullName evidence="1">Uncharacterized protein</fullName>
    </submittedName>
</protein>
<evidence type="ECO:0000313" key="1">
    <source>
        <dbReference type="EMBL" id="KKK98411.1"/>
    </source>
</evidence>
<organism evidence="1">
    <name type="scientific">marine sediment metagenome</name>
    <dbReference type="NCBI Taxonomy" id="412755"/>
    <lineage>
        <taxon>unclassified sequences</taxon>
        <taxon>metagenomes</taxon>
        <taxon>ecological metagenomes</taxon>
    </lineage>
</organism>
<name>A0A0F9CP72_9ZZZZ</name>
<sequence>MSDFETKEHFQLHQQRFEAALAFATSRLEYDYEDAVIAADALLRELRETSELTP</sequence>
<comment type="caution">
    <text evidence="1">The sequence shown here is derived from an EMBL/GenBank/DDBJ whole genome shotgun (WGS) entry which is preliminary data.</text>
</comment>